<organism evidence="2">
    <name type="scientific">uncultured Acidimicrobiales bacterium</name>
    <dbReference type="NCBI Taxonomy" id="310071"/>
    <lineage>
        <taxon>Bacteria</taxon>
        <taxon>Bacillati</taxon>
        <taxon>Actinomycetota</taxon>
        <taxon>Acidimicrobiia</taxon>
        <taxon>Acidimicrobiales</taxon>
        <taxon>environmental samples</taxon>
    </lineage>
</organism>
<name>A0A6J4IHZ9_9ACTN</name>
<dbReference type="AlphaFoldDB" id="A0A6J4IHZ9"/>
<protein>
    <submittedName>
        <fullName evidence="2">Protein often found in Actinomycetes clustered with signal peptidase and/or RNaseHII</fullName>
    </submittedName>
</protein>
<dbReference type="EMBL" id="CADCSY010000104">
    <property type="protein sequence ID" value="CAA9252678.1"/>
    <property type="molecule type" value="Genomic_DNA"/>
</dbReference>
<feature type="non-terminal residue" evidence="2">
    <location>
        <position position="98"/>
    </location>
</feature>
<feature type="region of interest" description="Disordered" evidence="1">
    <location>
        <begin position="1"/>
        <end position="98"/>
    </location>
</feature>
<evidence type="ECO:0000256" key="1">
    <source>
        <dbReference type="SAM" id="MobiDB-lite"/>
    </source>
</evidence>
<reference evidence="2" key="1">
    <citation type="submission" date="2020-02" db="EMBL/GenBank/DDBJ databases">
        <authorList>
            <person name="Meier V. D."/>
        </authorList>
    </citation>
    <scope>NUCLEOTIDE SEQUENCE</scope>
    <source>
        <strain evidence="2">AVDCRST_MAG20</strain>
    </source>
</reference>
<accession>A0A6J4IHZ9</accession>
<sequence>EHGRPRALRSRDRAPALQGVQGRLPDVHPRGGDRAALLPRQPRAADGAGGGRAQLDRARAAGRLGVGHVPPEPLRGLGPHRDVQGRQHRGAPQEGRPL</sequence>
<feature type="compositionally biased region" description="Low complexity" evidence="1">
    <location>
        <begin position="34"/>
        <end position="46"/>
    </location>
</feature>
<feature type="non-terminal residue" evidence="2">
    <location>
        <position position="1"/>
    </location>
</feature>
<gene>
    <name evidence="2" type="ORF">AVDCRST_MAG20-2344</name>
</gene>
<proteinExistence type="predicted"/>
<evidence type="ECO:0000313" key="2">
    <source>
        <dbReference type="EMBL" id="CAA9252678.1"/>
    </source>
</evidence>